<dbReference type="SMART" id="SM00380">
    <property type="entry name" value="AP2"/>
    <property type="match status" value="2"/>
</dbReference>
<dbReference type="PANTHER" id="PTHR32467:SF83">
    <property type="entry name" value="AP2_ERF DOMAIN-CONTAINING PROTEIN"/>
    <property type="match status" value="1"/>
</dbReference>
<dbReference type="Gene3D" id="3.30.730.10">
    <property type="entry name" value="AP2/ERF domain"/>
    <property type="match status" value="2"/>
</dbReference>
<dbReference type="KEGG" id="taes:123155012"/>
<reference evidence="9" key="1">
    <citation type="submission" date="2018-08" db="EMBL/GenBank/DDBJ databases">
        <authorList>
            <person name="Rossello M."/>
        </authorList>
    </citation>
    <scope>NUCLEOTIDE SEQUENCE [LARGE SCALE GENOMIC DNA]</scope>
    <source>
        <strain evidence="9">cv. Chinese Spring</strain>
    </source>
</reference>
<dbReference type="Gramene" id="TraesCLE_scaffold_184627_01G000100.1">
    <property type="protein sequence ID" value="TraesCLE_scaffold_184627_01G000100.1"/>
    <property type="gene ID" value="TraesCLE_scaffold_184627_01G000100"/>
</dbReference>
<evidence type="ECO:0000256" key="7">
    <source>
        <dbReference type="SAM" id="MobiDB-lite"/>
    </source>
</evidence>
<dbReference type="InterPro" id="IPR036955">
    <property type="entry name" value="AP2/ERF_dom_sf"/>
</dbReference>
<dbReference type="Gramene" id="TraesJUL7A03G03958580.1">
    <property type="protein sequence ID" value="TraesJUL7A03G03958580.1"/>
    <property type="gene ID" value="TraesJUL7A03G03958580"/>
</dbReference>
<dbReference type="Gramene" id="TraesNOR7A03G03965820.1">
    <property type="protein sequence ID" value="TraesNOR7A03G03965820.1"/>
    <property type="gene ID" value="TraesNOR7A03G03965820"/>
</dbReference>
<dbReference type="Gramene" id="TraesJAG7A03G03904220.1">
    <property type="protein sequence ID" value="TraesJAG7A03G03904220.1"/>
    <property type="gene ID" value="TraesJAG7A03G03904220"/>
</dbReference>
<dbReference type="Gramene" id="TraesSYM7A03G03875140.1">
    <property type="protein sequence ID" value="TraesSYM7A03G03875140.1"/>
    <property type="gene ID" value="TraesSYM7A03G03875140"/>
</dbReference>
<gene>
    <name evidence="9" type="primary">LOC123155012</name>
</gene>
<dbReference type="PRINTS" id="PR00367">
    <property type="entry name" value="ETHRSPELEMNT"/>
</dbReference>
<dbReference type="InterPro" id="IPR016177">
    <property type="entry name" value="DNA-bd_dom_sf"/>
</dbReference>
<protein>
    <recommendedName>
        <fullName evidence="8">AP2/ERF domain-containing protein</fullName>
    </recommendedName>
</protein>
<reference evidence="9" key="2">
    <citation type="submission" date="2018-10" db="UniProtKB">
        <authorList>
            <consortium name="EnsemblPlants"/>
        </authorList>
    </citation>
    <scope>IDENTIFICATION</scope>
</reference>
<evidence type="ECO:0000256" key="2">
    <source>
        <dbReference type="ARBA" id="ARBA00023015"/>
    </source>
</evidence>
<dbReference type="GO" id="GO:0005634">
    <property type="term" value="C:nucleus"/>
    <property type="evidence" value="ECO:0007669"/>
    <property type="project" value="UniProtKB-SubCell"/>
</dbReference>
<dbReference type="GO" id="GO:0003677">
    <property type="term" value="F:DNA binding"/>
    <property type="evidence" value="ECO:0007669"/>
    <property type="project" value="UniProtKB-KW"/>
</dbReference>
<feature type="region of interest" description="Disordered" evidence="7">
    <location>
        <begin position="1"/>
        <end position="39"/>
    </location>
</feature>
<dbReference type="Gramene" id="TraesCS7A02G292900.1">
    <property type="protein sequence ID" value="TraesCS7A02G292900.1"/>
    <property type="gene ID" value="TraesCS7A02G292900"/>
</dbReference>
<dbReference type="SUPFAM" id="SSF54171">
    <property type="entry name" value="DNA-binding domain"/>
    <property type="match status" value="2"/>
</dbReference>
<dbReference type="Gramene" id="TraesLAC7A03G03875470.1">
    <property type="protein sequence ID" value="TraesLAC7A03G03875470.1"/>
    <property type="gene ID" value="TraesLAC7A03G03875470"/>
</dbReference>
<dbReference type="PROSITE" id="PS51032">
    <property type="entry name" value="AP2_ERF"/>
    <property type="match status" value="2"/>
</dbReference>
<dbReference type="InterPro" id="IPR001471">
    <property type="entry name" value="AP2/ERF_dom"/>
</dbReference>
<dbReference type="PANTHER" id="PTHR32467">
    <property type="entry name" value="AP2-LIKE ETHYLENE-RESPONSIVE TRANSCRIPTION FACTOR"/>
    <property type="match status" value="1"/>
</dbReference>
<evidence type="ECO:0000256" key="5">
    <source>
        <dbReference type="ARBA" id="ARBA00023242"/>
    </source>
</evidence>
<dbReference type="Proteomes" id="UP000019116">
    <property type="component" value="Chromosome 7A"/>
</dbReference>
<dbReference type="STRING" id="4565.A0A3B6RJH2"/>
<dbReference type="GO" id="GO:0003700">
    <property type="term" value="F:DNA-binding transcription factor activity"/>
    <property type="evidence" value="ECO:0007669"/>
    <property type="project" value="InterPro"/>
</dbReference>
<keyword evidence="3" id="KW-0238">DNA-binding</keyword>
<dbReference type="Gramene" id="TraesPARA_EIv1.0_2296690.2">
    <property type="protein sequence ID" value="TraesPARA_EIv1.0_2296690.2.CDS"/>
    <property type="gene ID" value="TraesPARA_EIv1.0_2296690"/>
</dbReference>
<dbReference type="Gramene" id="TraesLDM7A03G03925920.1">
    <property type="protein sequence ID" value="TraesLDM7A03G03925920.1"/>
    <property type="gene ID" value="TraesLDM7A03G03925920"/>
</dbReference>
<evidence type="ECO:0000256" key="3">
    <source>
        <dbReference type="ARBA" id="ARBA00023125"/>
    </source>
</evidence>
<comment type="similarity">
    <text evidence="6">Belongs to the AP2/ERF transcription factor family. AP2 subfamily.</text>
</comment>
<dbReference type="Gramene" id="TraesJAG7A03G03904240.2">
    <property type="protein sequence ID" value="TraesJAG7A03G03904240.2"/>
    <property type="gene ID" value="TraesJAG7A03G03904240"/>
</dbReference>
<dbReference type="Gramene" id="TraesMAC7A03G03922220.1">
    <property type="protein sequence ID" value="TraesMAC7A03G03922220.1"/>
    <property type="gene ID" value="TraesMAC7A03G03922220"/>
</dbReference>
<keyword evidence="2" id="KW-0805">Transcription regulation</keyword>
<dbReference type="EnsemblPlants" id="TraesCS7A02G292900.1">
    <property type="protein sequence ID" value="TraesCS7A02G292900.1"/>
    <property type="gene ID" value="TraesCS7A02G292900"/>
</dbReference>
<proteinExistence type="inferred from homology"/>
<dbReference type="CDD" id="cd00018">
    <property type="entry name" value="AP2"/>
    <property type="match status" value="2"/>
</dbReference>
<evidence type="ECO:0000313" key="9">
    <source>
        <dbReference type="EnsemblPlants" id="TraesCS7A02G292900.1"/>
    </source>
</evidence>
<evidence type="ECO:0000256" key="1">
    <source>
        <dbReference type="ARBA" id="ARBA00004123"/>
    </source>
</evidence>
<dbReference type="AlphaFoldDB" id="A0A3B6RJH2"/>
<keyword evidence="10" id="KW-1185">Reference proteome</keyword>
<keyword evidence="4" id="KW-0804">Transcription</keyword>
<dbReference type="SMR" id="A0A3B6RJH2"/>
<accession>A0A3B6RJH2</accession>
<dbReference type="OrthoDB" id="207175at2759"/>
<feature type="domain" description="AP2/ERF" evidence="8">
    <location>
        <begin position="82"/>
        <end position="150"/>
    </location>
</feature>
<dbReference type="Gramene" id="TraesJUL7A03G03958560.2">
    <property type="protein sequence ID" value="TraesJUL7A03G03958560.2"/>
    <property type="gene ID" value="TraesJUL7A03G03958560"/>
</dbReference>
<dbReference type="Gramene" id="TraesWEE_scaffold_003436_01G000100.1">
    <property type="protein sequence ID" value="TraesWEE_scaffold_003436_01G000100.1"/>
    <property type="gene ID" value="TraesWEE_scaffold_003436_01G000100"/>
</dbReference>
<dbReference type="Gramene" id="TraesRN7A0100692900.1">
    <property type="protein sequence ID" value="TraesRN7A0100692900.1"/>
    <property type="gene ID" value="TraesRN7A0100692900"/>
</dbReference>
<evidence type="ECO:0000313" key="10">
    <source>
        <dbReference type="Proteomes" id="UP000019116"/>
    </source>
</evidence>
<evidence type="ECO:0000256" key="6">
    <source>
        <dbReference type="ARBA" id="ARBA00037973"/>
    </source>
</evidence>
<sequence length="387" mass="42260">MATTVQPHSPDPTAITTTPAPPPPPSPPRQENPTAAGEGVEIAALDEQPAAVAVADKGKTAPGGGKLVAEAMRKCAAPRSSRYHGVTRLKWSGKYEAHLWDNTSQVEGRKRKGKHVYLGSYVTEENAARAHDLAALKYWGITQPTKLNFNISDYAKEIEIMKSMNQDEFVAYIRRQSSCFSRGTSSYRGVTRRKDGKWQARIGRIGESRDTKDIYLGTFETEVEAAEAYDLAAIQLRGVHAVTNFDISNYSEEGLKKLEGSSEVVNLEDQSEVTKLAVTNLDISQHCEDGLKKLDGASQIVNLEDQSEVTKLSVTNFDISNCCEDGLKKLDGASQIVNLEDQSEVTKLSVTNFDISNCCEDGLKKLEGSSEVANLEDQSEVTKLAGQ</sequence>
<evidence type="ECO:0000256" key="4">
    <source>
        <dbReference type="ARBA" id="ARBA00023163"/>
    </source>
</evidence>
<dbReference type="RefSeq" id="XP_044429528.1">
    <property type="nucleotide sequence ID" value="XM_044573593.1"/>
</dbReference>
<name>A0A3B6RJH2_WHEAT</name>
<feature type="compositionally biased region" description="Pro residues" evidence="7">
    <location>
        <begin position="19"/>
        <end position="30"/>
    </location>
</feature>
<dbReference type="GeneID" id="123155012"/>
<dbReference type="Gramene" id="TraesROB_scaffold_113000_01G000100.1">
    <property type="protein sequence ID" value="TraesROB_scaffold_113000_01G000100.1"/>
    <property type="gene ID" value="TraesROB_scaffold_113000_01G000100"/>
</dbReference>
<dbReference type="Pfam" id="PF00847">
    <property type="entry name" value="AP2"/>
    <property type="match status" value="2"/>
</dbReference>
<dbReference type="Gramene" id="TraesKAR7A01G0237900.1">
    <property type="protein sequence ID" value="cds.TraesKAR7A01G0237900.1"/>
    <property type="gene ID" value="TraesKAR7A01G0237900"/>
</dbReference>
<dbReference type="Gramene" id="TraesCAD_scaffold_067419_01G000100.1">
    <property type="protein sequence ID" value="TraesCAD_scaffold_067419_01G000100.1"/>
    <property type="gene ID" value="TraesCAD_scaffold_067419_01G000100"/>
</dbReference>
<comment type="subcellular location">
    <subcellularLocation>
        <location evidence="1">Nucleus</location>
    </subcellularLocation>
</comment>
<dbReference type="Gramene" id="TraesCS7A03G0713500.1">
    <property type="protein sequence ID" value="TraesCS7A03G0713500.1.CDS"/>
    <property type="gene ID" value="TraesCS7A03G0713500"/>
</dbReference>
<evidence type="ECO:0000259" key="8">
    <source>
        <dbReference type="PROSITE" id="PS51032"/>
    </source>
</evidence>
<keyword evidence="5" id="KW-0539">Nucleus</keyword>
<feature type="domain" description="AP2/ERF" evidence="8">
    <location>
        <begin position="186"/>
        <end position="246"/>
    </location>
</feature>
<dbReference type="Gramene" id="TraesARI7A03G03895130.1">
    <property type="protein sequence ID" value="TraesARI7A03G03895130.1"/>
    <property type="gene ID" value="TraesARI7A03G03895130"/>
</dbReference>
<dbReference type="Gramene" id="TraesSTA7A03G03917670.1">
    <property type="protein sequence ID" value="TraesSTA7A03G03917670.1"/>
    <property type="gene ID" value="TraesSTA7A03G03917670"/>
</dbReference>
<organism evidence="9">
    <name type="scientific">Triticum aestivum</name>
    <name type="common">Wheat</name>
    <dbReference type="NCBI Taxonomy" id="4565"/>
    <lineage>
        <taxon>Eukaryota</taxon>
        <taxon>Viridiplantae</taxon>
        <taxon>Streptophyta</taxon>
        <taxon>Embryophyta</taxon>
        <taxon>Tracheophyta</taxon>
        <taxon>Spermatophyta</taxon>
        <taxon>Magnoliopsida</taxon>
        <taxon>Liliopsida</taxon>
        <taxon>Poales</taxon>
        <taxon>Poaceae</taxon>
        <taxon>BOP clade</taxon>
        <taxon>Pooideae</taxon>
        <taxon>Triticodae</taxon>
        <taxon>Triticeae</taxon>
        <taxon>Triticinae</taxon>
        <taxon>Triticum</taxon>
    </lineage>
</organism>
<dbReference type="Gramene" id="TraesKAR7A01G0237910.1">
    <property type="protein sequence ID" value="cds.TraesKAR7A01G0237910.1"/>
    <property type="gene ID" value="TraesKAR7A01G0237910"/>
</dbReference>